<keyword evidence="1" id="KW-0472">Membrane</keyword>
<proteinExistence type="predicted"/>
<keyword evidence="1" id="KW-1133">Transmembrane helix</keyword>
<evidence type="ECO:0000256" key="1">
    <source>
        <dbReference type="SAM" id="Phobius"/>
    </source>
</evidence>
<dbReference type="InterPro" id="IPR019692">
    <property type="entry name" value="CFP-6_PH"/>
</dbReference>
<dbReference type="Pfam" id="PF10756">
    <property type="entry name" value="bPH_6"/>
    <property type="match status" value="1"/>
</dbReference>
<keyword evidence="1" id="KW-0812">Transmembrane</keyword>
<sequence>MTEQSSAQPVGDPSAEPRLAWSTPLPALIAAALGGVALAVAAGLSTDPPGRLLVGLGAALLLVLVLIGVRQRPRLQVRTGPEPRLIVRGVLGPVEYSPEQIRRARVVTTPRLGRRVPNLEMDVDHRGDERLLIFGRWDLGTHPQDVLDALVVHRLAKPGDAYPGEAGPEADRPGAW</sequence>
<evidence type="ECO:0000313" key="4">
    <source>
        <dbReference type="Proteomes" id="UP000431401"/>
    </source>
</evidence>
<accession>A0A7K0DQ93</accession>
<comment type="caution">
    <text evidence="3">The sequence shown here is derived from an EMBL/GenBank/DDBJ whole genome shotgun (WGS) entry which is preliminary data.</text>
</comment>
<feature type="domain" description="Low molecular weight protein antigen 6 PH" evidence="2">
    <location>
        <begin position="83"/>
        <end position="154"/>
    </location>
</feature>
<evidence type="ECO:0000313" key="3">
    <source>
        <dbReference type="EMBL" id="MQY26994.1"/>
    </source>
</evidence>
<reference evidence="3 4" key="1">
    <citation type="submission" date="2019-10" db="EMBL/GenBank/DDBJ databases">
        <title>Nocardia macrotermitis sp. nov. and Nocardia aurantia sp. nov., isolated from the gut of fungus growing-termite Macrotermes natalensis.</title>
        <authorList>
            <person name="Benndorf R."/>
            <person name="Schwitalla J."/>
            <person name="Martin K."/>
            <person name="De Beer W."/>
            <person name="Kaster A.-K."/>
            <person name="Vollmers J."/>
            <person name="Poulsen M."/>
            <person name="Beemelmanns C."/>
        </authorList>
    </citation>
    <scope>NUCLEOTIDE SEQUENCE [LARGE SCALE GENOMIC DNA]</scope>
    <source>
        <strain evidence="3 4">RB56</strain>
    </source>
</reference>
<organism evidence="3 4">
    <name type="scientific">Nocardia aurantia</name>
    <dbReference type="NCBI Taxonomy" id="2585199"/>
    <lineage>
        <taxon>Bacteria</taxon>
        <taxon>Bacillati</taxon>
        <taxon>Actinomycetota</taxon>
        <taxon>Actinomycetes</taxon>
        <taxon>Mycobacteriales</taxon>
        <taxon>Nocardiaceae</taxon>
        <taxon>Nocardia</taxon>
    </lineage>
</organism>
<dbReference type="AlphaFoldDB" id="A0A7K0DQ93"/>
<evidence type="ECO:0000259" key="2">
    <source>
        <dbReference type="Pfam" id="PF10756"/>
    </source>
</evidence>
<gene>
    <name evidence="3" type="ORF">NRB56_25740</name>
</gene>
<feature type="transmembrane region" description="Helical" evidence="1">
    <location>
        <begin position="25"/>
        <end position="44"/>
    </location>
</feature>
<name>A0A7K0DQ93_9NOCA</name>
<keyword evidence="4" id="KW-1185">Reference proteome</keyword>
<feature type="transmembrane region" description="Helical" evidence="1">
    <location>
        <begin position="50"/>
        <end position="69"/>
    </location>
</feature>
<dbReference type="Proteomes" id="UP000431401">
    <property type="component" value="Unassembled WGS sequence"/>
</dbReference>
<dbReference type="EMBL" id="WEGI01000005">
    <property type="protein sequence ID" value="MQY26994.1"/>
    <property type="molecule type" value="Genomic_DNA"/>
</dbReference>
<dbReference type="RefSeq" id="WP_319942922.1">
    <property type="nucleotide sequence ID" value="NZ_WEGI01000005.1"/>
</dbReference>
<protein>
    <recommendedName>
        <fullName evidence="2">Low molecular weight protein antigen 6 PH domain-containing protein</fullName>
    </recommendedName>
</protein>